<keyword evidence="2" id="KW-1185">Reference proteome</keyword>
<protein>
    <submittedName>
        <fullName evidence="1">tRNA lysidine(34) synthetase TilS</fullName>
    </submittedName>
</protein>
<name>A0ACC8XG64_9FIRM</name>
<reference evidence="1" key="1">
    <citation type="submission" date="2016-08" db="EMBL/GenBank/DDBJ databases">
        <authorList>
            <person name="Ngugi D.K."/>
            <person name="Miyake S."/>
            <person name="Stingl U."/>
        </authorList>
    </citation>
    <scope>NUCLEOTIDE SEQUENCE</scope>
    <source>
        <strain evidence="1">SCG-B11WGA-EpuloA1</strain>
    </source>
</reference>
<proteinExistence type="predicted"/>
<gene>
    <name evidence="1" type="ORF">AN396_01715</name>
</gene>
<organism evidence="1 2">
    <name type="scientific">Candidatus Epulonipiscium fishelsonii</name>
    <dbReference type="NCBI Taxonomy" id="77094"/>
    <lineage>
        <taxon>Bacteria</taxon>
        <taxon>Bacillati</taxon>
        <taxon>Bacillota</taxon>
        <taxon>Clostridia</taxon>
        <taxon>Lachnospirales</taxon>
        <taxon>Lachnospiraceae</taxon>
        <taxon>Candidatus Epulonipiscium</taxon>
    </lineage>
</organism>
<sequence>MDIQKIENIVRCFIEENKLIDQKDNLVIGVSGGADSMMILHFLVNNYDLKMVVAHVNHGVRWEAILDMNYVLDISRQWKIECKVYNCNINEISKKKKISVEEAGRQERYKFFNSLSDENTKIVTAHNKNDQVETMIMRFFRGTDTKGLGGILVKRNNIIRPILCLSREQIEFYCNFYNINFQIDHTNLMAIYTRNRIRLEFLPYIIEHINPNILNTLYSQGELYKEQEQFLSYYVQNFINQYVIVKEKSYAVYIKDLKNEFVYMQKKILLEIINLLINNLQNITSKHLEQAINLLNKSSGKQINLPNSIVVRRSYDFLEIGLFSYEDVNYEVKDLHIGENYFMNFQIKLKEIKFNSKTFKETTQNMYTKYIDYDKIKIGLQIRCRKAGDKIMLSSGTKKLKKYFIDEKVPLHMRSEVPLIVNDMEIVWIIGGPLNVDYYIHEDTKNILEISIEKMEVIC</sequence>
<dbReference type="Proteomes" id="UP000188605">
    <property type="component" value="Unassembled WGS sequence"/>
</dbReference>
<accession>A0ACC8XG64</accession>
<evidence type="ECO:0000313" key="2">
    <source>
        <dbReference type="Proteomes" id="UP000188605"/>
    </source>
</evidence>
<dbReference type="EMBL" id="LJDB01000013">
    <property type="protein sequence ID" value="ONI42422.1"/>
    <property type="molecule type" value="Genomic_DNA"/>
</dbReference>
<comment type="caution">
    <text evidence="1">The sequence shown here is derived from an EMBL/GenBank/DDBJ whole genome shotgun (WGS) entry which is preliminary data.</text>
</comment>
<evidence type="ECO:0000313" key="1">
    <source>
        <dbReference type="EMBL" id="ONI42422.1"/>
    </source>
</evidence>